<dbReference type="EMBL" id="CM056805">
    <property type="protein sequence ID" value="KAJ8706955.1"/>
    <property type="molecule type" value="Genomic_DNA"/>
</dbReference>
<name>A0ACC2Q2L5_9NEOP</name>
<accession>A0ACC2Q2L5</accession>
<keyword evidence="2" id="KW-1185">Reference proteome</keyword>
<evidence type="ECO:0000313" key="1">
    <source>
        <dbReference type="EMBL" id="KAJ8706955.1"/>
    </source>
</evidence>
<protein>
    <submittedName>
        <fullName evidence="1">Uncharacterized protein</fullName>
    </submittedName>
</protein>
<proteinExistence type="predicted"/>
<evidence type="ECO:0000313" key="2">
    <source>
        <dbReference type="Proteomes" id="UP001231649"/>
    </source>
</evidence>
<reference evidence="1" key="1">
    <citation type="submission" date="2023-03" db="EMBL/GenBank/DDBJ databases">
        <title>Chromosome-level genomes of two armyworms, Mythimna separata and Mythimna loreyi, provide insights into the biosynthesis and reception of sex pheromones.</title>
        <authorList>
            <person name="Zhao H."/>
        </authorList>
    </citation>
    <scope>NUCLEOTIDE SEQUENCE</scope>
    <source>
        <strain evidence="1">BeijingLab</strain>
    </source>
</reference>
<organism evidence="1 2">
    <name type="scientific">Mythimna loreyi</name>
    <dbReference type="NCBI Taxonomy" id="667449"/>
    <lineage>
        <taxon>Eukaryota</taxon>
        <taxon>Metazoa</taxon>
        <taxon>Ecdysozoa</taxon>
        <taxon>Arthropoda</taxon>
        <taxon>Hexapoda</taxon>
        <taxon>Insecta</taxon>
        <taxon>Pterygota</taxon>
        <taxon>Neoptera</taxon>
        <taxon>Endopterygota</taxon>
        <taxon>Lepidoptera</taxon>
        <taxon>Glossata</taxon>
        <taxon>Ditrysia</taxon>
        <taxon>Noctuoidea</taxon>
        <taxon>Noctuidae</taxon>
        <taxon>Noctuinae</taxon>
        <taxon>Hadenini</taxon>
        <taxon>Mythimna</taxon>
    </lineage>
</organism>
<gene>
    <name evidence="1" type="ORF">PYW08_011089</name>
</gene>
<sequence length="230" mass="27303">MLRIAILFVVGAIFSTALAEIVRPCSFRNYRCIADNLRANSRCNRNVKGFLPPKYEVPEFRFETAYFNSSYVDRNLIVKNHHKCFVSEFFLNPETNTAVLTIDCPNLELESDRVLIQHRSKREDSFFFYRFHAVYPLIRITVNLRGHMDLCRAHVYTEVCQLPHFNIKPQDKRTQNFLSRDLTPLMIFEREQFYYAGDRLAKVFIDYFICDYGCNRRILPHYNESITNEI</sequence>
<comment type="caution">
    <text evidence="1">The sequence shown here is derived from an EMBL/GenBank/DDBJ whole genome shotgun (WGS) entry which is preliminary data.</text>
</comment>
<dbReference type="Proteomes" id="UP001231649">
    <property type="component" value="Chromosome 29"/>
</dbReference>